<accession>A0A3M7QJI0</accession>
<organism evidence="1 2">
    <name type="scientific">Brachionus plicatilis</name>
    <name type="common">Marine rotifer</name>
    <name type="synonym">Brachionus muelleri</name>
    <dbReference type="NCBI Taxonomy" id="10195"/>
    <lineage>
        <taxon>Eukaryota</taxon>
        <taxon>Metazoa</taxon>
        <taxon>Spiralia</taxon>
        <taxon>Gnathifera</taxon>
        <taxon>Rotifera</taxon>
        <taxon>Eurotatoria</taxon>
        <taxon>Monogononta</taxon>
        <taxon>Pseudotrocha</taxon>
        <taxon>Ploima</taxon>
        <taxon>Brachionidae</taxon>
        <taxon>Brachionus</taxon>
    </lineage>
</organism>
<comment type="caution">
    <text evidence="1">The sequence shown here is derived from an EMBL/GenBank/DDBJ whole genome shotgun (WGS) entry which is preliminary data.</text>
</comment>
<gene>
    <name evidence="1" type="ORF">BpHYR1_029933</name>
</gene>
<protein>
    <submittedName>
        <fullName evidence="1">Uncharacterized protein</fullName>
    </submittedName>
</protein>
<dbReference type="Proteomes" id="UP000276133">
    <property type="component" value="Unassembled WGS sequence"/>
</dbReference>
<dbReference type="AlphaFoldDB" id="A0A3M7QJI0"/>
<name>A0A3M7QJI0_BRAPC</name>
<evidence type="ECO:0000313" key="1">
    <source>
        <dbReference type="EMBL" id="RNA11412.1"/>
    </source>
</evidence>
<proteinExistence type="predicted"/>
<reference evidence="1 2" key="1">
    <citation type="journal article" date="2018" name="Sci. Rep.">
        <title>Genomic signatures of local adaptation to the degree of environmental predictability in rotifers.</title>
        <authorList>
            <person name="Franch-Gras L."/>
            <person name="Hahn C."/>
            <person name="Garcia-Roger E.M."/>
            <person name="Carmona M.J."/>
            <person name="Serra M."/>
            <person name="Gomez A."/>
        </authorList>
    </citation>
    <scope>NUCLEOTIDE SEQUENCE [LARGE SCALE GENOMIC DNA]</scope>
    <source>
        <strain evidence="1">HYR1</strain>
    </source>
</reference>
<dbReference type="EMBL" id="REGN01005963">
    <property type="protein sequence ID" value="RNA11412.1"/>
    <property type="molecule type" value="Genomic_DNA"/>
</dbReference>
<sequence length="159" mass="18928">MLNTKWSKKDDNIFLLNEAKFIFDNFDQEQLFIFEIEYNLSMIDRTKYLNLISLETLQKEILNFWIVGFEARLATPLCMKHLLNILYKTYLKIDELIAKNDIKKNSLQKDTLYIHIQNSAIMTSCFVSDISKRHFGFCQPIQLFLSQTFSFSQFNNEEI</sequence>
<keyword evidence="2" id="KW-1185">Reference proteome</keyword>
<evidence type="ECO:0000313" key="2">
    <source>
        <dbReference type="Proteomes" id="UP000276133"/>
    </source>
</evidence>